<evidence type="ECO:0000313" key="8">
    <source>
        <dbReference type="EMBL" id="GIO37898.1"/>
    </source>
</evidence>
<name>A0A919XUL2_9BACL</name>
<sequence length="429" mass="46471">MSKLNTVIRFTFLNKIKTKSFLITTLVLVLLVSIGMNIPYFIDKFSSGEQGPASVGVMEASQPEIVASLEAYLQKQGEFGFTLQKFAGENEEALRAELKAGNIDGYLKFNQDGQSAFPTVSYISNKDSVPQTLNSSLQAALQSVKAEVITKGTLSEEQLAALTAPVFIDPVKLDASGANASANEAETESGPAPINYIVVYALVILFFMIIMMTGNMIAAEVTAEKSSRIMEILITSVSPLTQMFGKIIGMLYIGLLQIFIFAGVIGINMSLPHNQSVLGSLNLSLADINLTVLVLGLIYFVLGYLLYATLFAAIGSLVSRTEELGQAIMPITMLSLAAFYIGIFSLSAPNSLLLKISNFIPFFSPVSMIVRAGLGDTPVWEIAASLVILAVSILFFGWLAAKIYRTGVLLYGKRPTMKELRKAMRAYKI</sequence>
<dbReference type="Proteomes" id="UP000681162">
    <property type="component" value="Unassembled WGS sequence"/>
</dbReference>
<keyword evidence="3 6" id="KW-0812">Transmembrane</keyword>
<dbReference type="InterPro" id="IPR051449">
    <property type="entry name" value="ABC-2_transporter_component"/>
</dbReference>
<gene>
    <name evidence="8" type="primary">yhaP</name>
    <name evidence="8" type="ORF">J41TS12_27590</name>
</gene>
<evidence type="ECO:0000256" key="2">
    <source>
        <dbReference type="ARBA" id="ARBA00022475"/>
    </source>
</evidence>
<dbReference type="GO" id="GO:0140359">
    <property type="term" value="F:ABC-type transporter activity"/>
    <property type="evidence" value="ECO:0007669"/>
    <property type="project" value="InterPro"/>
</dbReference>
<proteinExistence type="predicted"/>
<feature type="domain" description="ABC-2 type transporter transmembrane" evidence="7">
    <location>
        <begin position="19"/>
        <end position="401"/>
    </location>
</feature>
<feature type="transmembrane region" description="Helical" evidence="6">
    <location>
        <begin position="21"/>
        <end position="42"/>
    </location>
</feature>
<feature type="transmembrane region" description="Helical" evidence="6">
    <location>
        <begin position="327"/>
        <end position="346"/>
    </location>
</feature>
<keyword evidence="5 6" id="KW-0472">Membrane</keyword>
<dbReference type="Pfam" id="PF12698">
    <property type="entry name" value="ABC2_membrane_3"/>
    <property type="match status" value="1"/>
</dbReference>
<feature type="transmembrane region" description="Helical" evidence="6">
    <location>
        <begin position="291"/>
        <end position="315"/>
    </location>
</feature>
<dbReference type="AlphaFoldDB" id="A0A919XUL2"/>
<protein>
    <recommendedName>
        <fullName evidence="7">ABC-2 type transporter transmembrane domain-containing protein</fullName>
    </recommendedName>
</protein>
<evidence type="ECO:0000256" key="6">
    <source>
        <dbReference type="SAM" id="Phobius"/>
    </source>
</evidence>
<evidence type="ECO:0000256" key="5">
    <source>
        <dbReference type="ARBA" id="ARBA00023136"/>
    </source>
</evidence>
<dbReference type="EMBL" id="BORR01000009">
    <property type="protein sequence ID" value="GIO37898.1"/>
    <property type="molecule type" value="Genomic_DNA"/>
</dbReference>
<evidence type="ECO:0000259" key="7">
    <source>
        <dbReference type="Pfam" id="PF12698"/>
    </source>
</evidence>
<comment type="subcellular location">
    <subcellularLocation>
        <location evidence="1">Cell membrane</location>
        <topology evidence="1">Multi-pass membrane protein</topology>
    </subcellularLocation>
</comment>
<dbReference type="GO" id="GO:0005886">
    <property type="term" value="C:plasma membrane"/>
    <property type="evidence" value="ECO:0007669"/>
    <property type="project" value="UniProtKB-SubCell"/>
</dbReference>
<feature type="transmembrane region" description="Helical" evidence="6">
    <location>
        <begin position="382"/>
        <end position="401"/>
    </location>
</feature>
<dbReference type="RefSeq" id="WP_212940118.1">
    <property type="nucleotide sequence ID" value="NZ_BORR01000009.1"/>
</dbReference>
<organism evidence="8 9">
    <name type="scientific">Paenibacillus antibioticophila</name>
    <dbReference type="NCBI Taxonomy" id="1274374"/>
    <lineage>
        <taxon>Bacteria</taxon>
        <taxon>Bacillati</taxon>
        <taxon>Bacillota</taxon>
        <taxon>Bacilli</taxon>
        <taxon>Bacillales</taxon>
        <taxon>Paenibacillaceae</taxon>
        <taxon>Paenibacillus</taxon>
    </lineage>
</organism>
<keyword evidence="9" id="KW-1185">Reference proteome</keyword>
<keyword evidence="2" id="KW-1003">Cell membrane</keyword>
<evidence type="ECO:0000256" key="4">
    <source>
        <dbReference type="ARBA" id="ARBA00022989"/>
    </source>
</evidence>
<evidence type="ECO:0000256" key="3">
    <source>
        <dbReference type="ARBA" id="ARBA00022692"/>
    </source>
</evidence>
<feature type="transmembrane region" description="Helical" evidence="6">
    <location>
        <begin position="250"/>
        <end position="271"/>
    </location>
</feature>
<reference evidence="8 9" key="1">
    <citation type="submission" date="2021-03" db="EMBL/GenBank/DDBJ databases">
        <title>Antimicrobial resistance genes in bacteria isolated from Japanese honey, and their potential for conferring macrolide and lincosamide resistance in the American foulbrood pathogen Paenibacillus larvae.</title>
        <authorList>
            <person name="Okamoto M."/>
            <person name="Kumagai M."/>
            <person name="Kanamori H."/>
            <person name="Takamatsu D."/>
        </authorList>
    </citation>
    <scope>NUCLEOTIDE SEQUENCE [LARGE SCALE GENOMIC DNA]</scope>
    <source>
        <strain evidence="8 9">J41TS12</strain>
    </source>
</reference>
<evidence type="ECO:0000313" key="9">
    <source>
        <dbReference type="Proteomes" id="UP000681162"/>
    </source>
</evidence>
<accession>A0A919XUL2</accession>
<dbReference type="PANTHER" id="PTHR30294:SF29">
    <property type="entry name" value="MULTIDRUG ABC TRANSPORTER PERMEASE YBHS-RELATED"/>
    <property type="match status" value="1"/>
</dbReference>
<feature type="transmembrane region" description="Helical" evidence="6">
    <location>
        <begin position="197"/>
        <end position="218"/>
    </location>
</feature>
<keyword evidence="4 6" id="KW-1133">Transmembrane helix</keyword>
<dbReference type="PANTHER" id="PTHR30294">
    <property type="entry name" value="MEMBRANE COMPONENT OF ABC TRANSPORTER YHHJ-RELATED"/>
    <property type="match status" value="1"/>
</dbReference>
<dbReference type="InterPro" id="IPR013525">
    <property type="entry name" value="ABC2_TM"/>
</dbReference>
<comment type="caution">
    <text evidence="8">The sequence shown here is derived from an EMBL/GenBank/DDBJ whole genome shotgun (WGS) entry which is preliminary data.</text>
</comment>
<evidence type="ECO:0000256" key="1">
    <source>
        <dbReference type="ARBA" id="ARBA00004651"/>
    </source>
</evidence>